<evidence type="ECO:0000256" key="5">
    <source>
        <dbReference type="ARBA" id="ARBA00023136"/>
    </source>
</evidence>
<accession>A0AAV5RXK5</accession>
<dbReference type="CDD" id="cd06903">
    <property type="entry name" value="lectin_EMP46_EMP47"/>
    <property type="match status" value="1"/>
</dbReference>
<organism evidence="9 10">
    <name type="scientific">Maudiozyma humilis</name>
    <name type="common">Sour dough yeast</name>
    <name type="synonym">Kazachstania humilis</name>
    <dbReference type="NCBI Taxonomy" id="51915"/>
    <lineage>
        <taxon>Eukaryota</taxon>
        <taxon>Fungi</taxon>
        <taxon>Dikarya</taxon>
        <taxon>Ascomycota</taxon>
        <taxon>Saccharomycotina</taxon>
        <taxon>Saccharomycetes</taxon>
        <taxon>Saccharomycetales</taxon>
        <taxon>Saccharomycetaceae</taxon>
        <taxon>Maudiozyma</taxon>
    </lineage>
</organism>
<sequence>MMLGSLYVLVVALLVSAYAHVIPDGQKADKFLPDLSLPEVFKLDSIPNTFTVQGSAALDGGRIVLTPKSGSSGALWAKKPLESYGSFTLEWTVRSFNYRGFSDGGLALWLVAQDPATSTNDKKLYAGPSKFAGLQLLMDNSGPYGEALRAQLSDGTAALGKAGKDMKSFGSCLLGYQDSSVPATIRVSYDMQDNHLLKVQVNNKVCFQTRKVKLIDPAVVSGNQAAQFYIGASADNGAQNPESFEVLKLQVYDRATEQSRIPNVKAMSQPRVVTQMTDSKTGKTKLIDKAKFDAERNNAVSNYDLFQKLDKVEGRILVNDVAPLHKEMDAVIKTQEGVLAFLEHFLTTMNDGDSGSAESPIAKDKEEFKEFISMNEKLASLLEEQEHIREISKNHNTVQGDHDSHVDEIVGTLKFWLVPIGVVLMFMTYYTFRTQQYITKTKYL</sequence>
<dbReference type="PANTHER" id="PTHR12223">
    <property type="entry name" value="VESICULAR MANNOSE-BINDING LECTIN"/>
    <property type="match status" value="1"/>
</dbReference>
<evidence type="ECO:0000256" key="1">
    <source>
        <dbReference type="ARBA" id="ARBA00004479"/>
    </source>
</evidence>
<dbReference type="InterPro" id="IPR005052">
    <property type="entry name" value="Lectin_leg"/>
</dbReference>
<comment type="subcellular location">
    <subcellularLocation>
        <location evidence="1">Membrane</location>
        <topology evidence="1">Single-pass type I membrane protein</topology>
    </subcellularLocation>
</comment>
<keyword evidence="4 6" id="KW-1133">Transmembrane helix</keyword>
<dbReference type="Proteomes" id="UP001377567">
    <property type="component" value="Unassembled WGS sequence"/>
</dbReference>
<dbReference type="GO" id="GO:0006888">
    <property type="term" value="P:endoplasmic reticulum to Golgi vesicle-mediated transport"/>
    <property type="evidence" value="ECO:0007669"/>
    <property type="project" value="TreeGrafter"/>
</dbReference>
<evidence type="ECO:0000256" key="4">
    <source>
        <dbReference type="ARBA" id="ARBA00022989"/>
    </source>
</evidence>
<feature type="transmembrane region" description="Helical" evidence="6">
    <location>
        <begin position="413"/>
        <end position="432"/>
    </location>
</feature>
<gene>
    <name evidence="9" type="ORF">DAKH74_027790</name>
</gene>
<feature type="signal peptide" evidence="7">
    <location>
        <begin position="1"/>
        <end position="19"/>
    </location>
</feature>
<dbReference type="GO" id="GO:0000139">
    <property type="term" value="C:Golgi membrane"/>
    <property type="evidence" value="ECO:0007669"/>
    <property type="project" value="TreeGrafter"/>
</dbReference>
<dbReference type="InterPro" id="IPR013320">
    <property type="entry name" value="ConA-like_dom_sf"/>
</dbReference>
<keyword evidence="5 6" id="KW-0472">Membrane</keyword>
<dbReference type="InterPro" id="IPR051136">
    <property type="entry name" value="Intracellular_Lectin-GPT"/>
</dbReference>
<evidence type="ECO:0000256" key="6">
    <source>
        <dbReference type="SAM" id="Phobius"/>
    </source>
</evidence>
<keyword evidence="10" id="KW-1185">Reference proteome</keyword>
<feature type="domain" description="L-type lectin-like" evidence="8">
    <location>
        <begin position="27"/>
        <end position="254"/>
    </location>
</feature>
<evidence type="ECO:0000313" key="9">
    <source>
        <dbReference type="EMBL" id="GMM56163.1"/>
    </source>
</evidence>
<name>A0AAV5RXK5_MAUHU</name>
<dbReference type="SUPFAM" id="SSF49899">
    <property type="entry name" value="Concanavalin A-like lectins/glucanases"/>
    <property type="match status" value="1"/>
</dbReference>
<keyword evidence="3 7" id="KW-0732">Signal</keyword>
<dbReference type="GO" id="GO:0030134">
    <property type="term" value="C:COPII-coated ER to Golgi transport vesicle"/>
    <property type="evidence" value="ECO:0007669"/>
    <property type="project" value="TreeGrafter"/>
</dbReference>
<evidence type="ECO:0000313" key="10">
    <source>
        <dbReference type="Proteomes" id="UP001377567"/>
    </source>
</evidence>
<keyword evidence="2 6" id="KW-0812">Transmembrane</keyword>
<dbReference type="GO" id="GO:0005789">
    <property type="term" value="C:endoplasmic reticulum membrane"/>
    <property type="evidence" value="ECO:0007669"/>
    <property type="project" value="TreeGrafter"/>
</dbReference>
<protein>
    <recommendedName>
        <fullName evidence="8">L-type lectin-like domain-containing protein</fullName>
    </recommendedName>
</protein>
<evidence type="ECO:0000259" key="8">
    <source>
        <dbReference type="PROSITE" id="PS51328"/>
    </source>
</evidence>
<dbReference type="EMBL" id="BTGD01000008">
    <property type="protein sequence ID" value="GMM56163.1"/>
    <property type="molecule type" value="Genomic_DNA"/>
</dbReference>
<comment type="caution">
    <text evidence="9">The sequence shown here is derived from an EMBL/GenBank/DDBJ whole genome shotgun (WGS) entry which is preliminary data.</text>
</comment>
<dbReference type="GO" id="GO:0005793">
    <property type="term" value="C:endoplasmic reticulum-Golgi intermediate compartment"/>
    <property type="evidence" value="ECO:0007669"/>
    <property type="project" value="TreeGrafter"/>
</dbReference>
<proteinExistence type="predicted"/>
<reference evidence="9 10" key="1">
    <citation type="journal article" date="2023" name="Elife">
        <title>Identification of key yeast species and microbe-microbe interactions impacting larval growth of Drosophila in the wild.</title>
        <authorList>
            <person name="Mure A."/>
            <person name="Sugiura Y."/>
            <person name="Maeda R."/>
            <person name="Honda K."/>
            <person name="Sakurai N."/>
            <person name="Takahashi Y."/>
            <person name="Watada M."/>
            <person name="Katoh T."/>
            <person name="Gotoh A."/>
            <person name="Gotoh Y."/>
            <person name="Taniguchi I."/>
            <person name="Nakamura K."/>
            <person name="Hayashi T."/>
            <person name="Katayama T."/>
            <person name="Uemura T."/>
            <person name="Hattori Y."/>
        </authorList>
    </citation>
    <scope>NUCLEOTIDE SEQUENCE [LARGE SCALE GENOMIC DNA]</scope>
    <source>
        <strain evidence="9 10">KH-74</strain>
    </source>
</reference>
<feature type="chain" id="PRO_5043663603" description="L-type lectin-like domain-containing protein" evidence="7">
    <location>
        <begin position="20"/>
        <end position="444"/>
    </location>
</feature>
<dbReference type="InterPro" id="IPR035661">
    <property type="entry name" value="EMP46/EMP47_N"/>
</dbReference>
<dbReference type="PROSITE" id="PS51328">
    <property type="entry name" value="L_LECTIN_LIKE"/>
    <property type="match status" value="1"/>
</dbReference>
<dbReference type="Gene3D" id="2.60.120.200">
    <property type="match status" value="1"/>
</dbReference>
<dbReference type="Pfam" id="PF03388">
    <property type="entry name" value="Lectin_leg-like"/>
    <property type="match status" value="1"/>
</dbReference>
<dbReference type="GO" id="GO:0005537">
    <property type="term" value="F:D-mannose binding"/>
    <property type="evidence" value="ECO:0007669"/>
    <property type="project" value="TreeGrafter"/>
</dbReference>
<evidence type="ECO:0000256" key="2">
    <source>
        <dbReference type="ARBA" id="ARBA00022692"/>
    </source>
</evidence>
<dbReference type="AlphaFoldDB" id="A0AAV5RXK5"/>
<evidence type="ECO:0000256" key="7">
    <source>
        <dbReference type="SAM" id="SignalP"/>
    </source>
</evidence>
<dbReference type="PANTHER" id="PTHR12223:SF28">
    <property type="entry name" value="LECTIN, MANNOSE BINDING 1 LIKE"/>
    <property type="match status" value="1"/>
</dbReference>
<evidence type="ECO:0000256" key="3">
    <source>
        <dbReference type="ARBA" id="ARBA00022729"/>
    </source>
</evidence>